<dbReference type="InterPro" id="IPR050386">
    <property type="entry name" value="Glycosyl_hydrolase_5"/>
</dbReference>
<evidence type="ECO:0000256" key="4">
    <source>
        <dbReference type="RuleBase" id="RU361153"/>
    </source>
</evidence>
<dbReference type="NCBIfam" id="TIGR04183">
    <property type="entry name" value="Por_Secre_tail"/>
    <property type="match status" value="1"/>
</dbReference>
<dbReference type="InterPro" id="IPR018087">
    <property type="entry name" value="Glyco_hydro_5_CS"/>
</dbReference>
<evidence type="ECO:0000256" key="1">
    <source>
        <dbReference type="ARBA" id="ARBA00022729"/>
    </source>
</evidence>
<evidence type="ECO:0000256" key="2">
    <source>
        <dbReference type="ARBA" id="ARBA00022801"/>
    </source>
</evidence>
<comment type="similarity">
    <text evidence="4">Belongs to the glycosyl hydrolase 5 (cellulase A) family.</text>
</comment>
<reference evidence="6 7" key="1">
    <citation type="journal article" date="2014" name="Int. J. Syst. Evol. Microbiol.">
        <title>Complete genome sequence of Corynebacterium casei LMG S-19264T (=DSM 44701T), isolated from a smear-ripened cheese.</title>
        <authorList>
            <consortium name="US DOE Joint Genome Institute (JGI-PGF)"/>
            <person name="Walter F."/>
            <person name="Albersmeier A."/>
            <person name="Kalinowski J."/>
            <person name="Ruckert C."/>
        </authorList>
    </citation>
    <scope>NUCLEOTIDE SEQUENCE [LARGE SCALE GENOMIC DNA]</scope>
    <source>
        <strain evidence="6 7">KCTC 12866</strain>
    </source>
</reference>
<dbReference type="PANTHER" id="PTHR31297">
    <property type="entry name" value="GLUCAN ENDO-1,6-BETA-GLUCOSIDASE B"/>
    <property type="match status" value="1"/>
</dbReference>
<dbReference type="InterPro" id="IPR001547">
    <property type="entry name" value="Glyco_hydro_5"/>
</dbReference>
<feature type="domain" description="Glycoside hydrolase family 5" evidence="5">
    <location>
        <begin position="46"/>
        <end position="313"/>
    </location>
</feature>
<dbReference type="InterPro" id="IPR008979">
    <property type="entry name" value="Galactose-bd-like_sf"/>
</dbReference>
<dbReference type="InterPro" id="IPR017853">
    <property type="entry name" value="GH"/>
</dbReference>
<keyword evidence="1" id="KW-0732">Signal</keyword>
<dbReference type="GO" id="GO:0008422">
    <property type="term" value="F:beta-glucosidase activity"/>
    <property type="evidence" value="ECO:0007669"/>
    <property type="project" value="TreeGrafter"/>
</dbReference>
<keyword evidence="2 4" id="KW-0378">Hydrolase</keyword>
<accession>A0A8J3D5Y6</accession>
<dbReference type="Pfam" id="PF00150">
    <property type="entry name" value="Cellulase"/>
    <property type="match status" value="1"/>
</dbReference>
<dbReference type="GO" id="GO:0009986">
    <property type="term" value="C:cell surface"/>
    <property type="evidence" value="ECO:0007669"/>
    <property type="project" value="TreeGrafter"/>
</dbReference>
<dbReference type="InterPro" id="IPR026444">
    <property type="entry name" value="Secre_tail"/>
</dbReference>
<name>A0A8J3D5Y6_9BACT</name>
<dbReference type="RefSeq" id="WP_189565913.1">
    <property type="nucleotide sequence ID" value="NZ_BMXF01000003.1"/>
</dbReference>
<gene>
    <name evidence="6" type="ORF">GCM10007390_36210</name>
</gene>
<comment type="caution">
    <text evidence="6">The sequence shown here is derived from an EMBL/GenBank/DDBJ whole genome shotgun (WGS) entry which is preliminary data.</text>
</comment>
<sequence length="577" mass="65053">MKLPFIVVLAVISLGWQAKGQDTSGIFALNSQLGRGINMGNMFEAPTETEWGNPYRDDYFRRIASLGFQHVRIPIRWDTPQRAQQVPPYTLDPTFLNRMKQVVDEAHRQGLYVIINMHHHESLFTNPEQAKSRFLAQWQQIATFFKDYDDKLLFEVLNEPNGQLTPDLWNTYFAEALGKIRQTNPTRAVVMGMALYGGLAGVPYLKLPDDPRLIVSVHYYNPFRFTHQGAEWVGGDAAAWLGTKWQDLEYERDEVKQEFDVLIQFGKKNNVPLNVGEFGAYSKADLASRRRWTTFLARWFEEQGFSWAYWEFSAGFGIFNPTTNQYLQPLVDALLHDSLPPPAPVASVSLYESTFESTLSGWNLYTQAGAQAQMQQNNGALRVEVQKIAAQDWQVQLVRNNFSLVKGQLYRVVMRGSASASLPFSCSMGKASDPYTGYSDYKSLSFNEQEKELSFVFRMSAPSDPAARLVLNLGTGVGTFSLRSVRVEQLIDQITAIEPAAQASYLSPNPANHLITLHNIENYTSLKVITPGGAVLATHVLSGLPTYDLRTDMLPPGLYLIQLEGHNQKVTLKLVKK</sequence>
<organism evidence="6 7">
    <name type="scientific">Persicitalea jodogahamensis</name>
    <dbReference type="NCBI Taxonomy" id="402147"/>
    <lineage>
        <taxon>Bacteria</taxon>
        <taxon>Pseudomonadati</taxon>
        <taxon>Bacteroidota</taxon>
        <taxon>Cytophagia</taxon>
        <taxon>Cytophagales</taxon>
        <taxon>Spirosomataceae</taxon>
        <taxon>Persicitalea</taxon>
    </lineage>
</organism>
<dbReference type="EMBL" id="BMXF01000003">
    <property type="protein sequence ID" value="GHB78610.1"/>
    <property type="molecule type" value="Genomic_DNA"/>
</dbReference>
<dbReference type="Gene3D" id="2.60.120.260">
    <property type="entry name" value="Galactose-binding domain-like"/>
    <property type="match status" value="1"/>
</dbReference>
<dbReference type="Proteomes" id="UP000598271">
    <property type="component" value="Unassembled WGS sequence"/>
</dbReference>
<dbReference type="GO" id="GO:0005576">
    <property type="term" value="C:extracellular region"/>
    <property type="evidence" value="ECO:0007669"/>
    <property type="project" value="TreeGrafter"/>
</dbReference>
<evidence type="ECO:0000313" key="6">
    <source>
        <dbReference type="EMBL" id="GHB78610.1"/>
    </source>
</evidence>
<keyword evidence="7" id="KW-1185">Reference proteome</keyword>
<dbReference type="PANTHER" id="PTHR31297:SF17">
    <property type="entry name" value="ENDOGLUCANASE"/>
    <property type="match status" value="1"/>
</dbReference>
<proteinExistence type="inferred from homology"/>
<protein>
    <recommendedName>
        <fullName evidence="5">Glycoside hydrolase family 5 domain-containing protein</fullName>
    </recommendedName>
</protein>
<dbReference type="GO" id="GO:0009251">
    <property type="term" value="P:glucan catabolic process"/>
    <property type="evidence" value="ECO:0007669"/>
    <property type="project" value="TreeGrafter"/>
</dbReference>
<dbReference type="AlphaFoldDB" id="A0A8J3D5Y6"/>
<keyword evidence="3 4" id="KW-0326">Glycosidase</keyword>
<evidence type="ECO:0000259" key="5">
    <source>
        <dbReference type="Pfam" id="PF00150"/>
    </source>
</evidence>
<dbReference type="PROSITE" id="PS00659">
    <property type="entry name" value="GLYCOSYL_HYDROL_F5"/>
    <property type="match status" value="1"/>
</dbReference>
<dbReference type="SUPFAM" id="SSF49785">
    <property type="entry name" value="Galactose-binding domain-like"/>
    <property type="match status" value="1"/>
</dbReference>
<evidence type="ECO:0000313" key="7">
    <source>
        <dbReference type="Proteomes" id="UP000598271"/>
    </source>
</evidence>
<dbReference type="Gene3D" id="3.20.20.80">
    <property type="entry name" value="Glycosidases"/>
    <property type="match status" value="1"/>
</dbReference>
<evidence type="ECO:0000256" key="3">
    <source>
        <dbReference type="ARBA" id="ARBA00023295"/>
    </source>
</evidence>
<dbReference type="SUPFAM" id="SSF51445">
    <property type="entry name" value="(Trans)glycosidases"/>
    <property type="match status" value="1"/>
</dbReference>